<dbReference type="PATRIC" id="fig|742823.3.peg.2257"/>
<accession>K1JEX6</accession>
<dbReference type="AlphaFoldDB" id="K1JEX6"/>
<protein>
    <recommendedName>
        <fullName evidence="4">NlpC/P60 domain-containing protein</fullName>
    </recommendedName>
</protein>
<dbReference type="Gene3D" id="3.90.1720.10">
    <property type="entry name" value="endopeptidase domain like (from Nostoc punctiforme)"/>
    <property type="match status" value="1"/>
</dbReference>
<evidence type="ECO:0000256" key="1">
    <source>
        <dbReference type="SAM" id="SignalP"/>
    </source>
</evidence>
<dbReference type="SUPFAM" id="SSF54001">
    <property type="entry name" value="Cysteine proteinases"/>
    <property type="match status" value="1"/>
</dbReference>
<feature type="chain" id="PRO_5003846258" description="NlpC/P60 domain-containing protein" evidence="1">
    <location>
        <begin position="24"/>
        <end position="233"/>
    </location>
</feature>
<reference evidence="2 3" key="1">
    <citation type="submission" date="2012-05" db="EMBL/GenBank/DDBJ databases">
        <title>The Genome Sequence of Sutterella wadsworthensis 2_1_59BFAA.</title>
        <authorList>
            <consortium name="The Broad Institute Genome Sequencing Platform"/>
            <person name="Earl A."/>
            <person name="Ward D."/>
            <person name="Feldgarden M."/>
            <person name="Gevers D."/>
            <person name="Daigneault M."/>
            <person name="Strauss J."/>
            <person name="Allen-Vercoe E."/>
            <person name="Walker B."/>
            <person name="Young S.K."/>
            <person name="Zeng Q."/>
            <person name="Gargeya S."/>
            <person name="Fitzgerald M."/>
            <person name="Haas B."/>
            <person name="Abouelleil A."/>
            <person name="Alvarado L."/>
            <person name="Arachchi H.M."/>
            <person name="Berlin A.M."/>
            <person name="Chapman S.B."/>
            <person name="Goldberg J."/>
            <person name="Griggs A."/>
            <person name="Gujja S."/>
            <person name="Hansen M."/>
            <person name="Howarth C."/>
            <person name="Imamovic A."/>
            <person name="Larimer J."/>
            <person name="McCowen C."/>
            <person name="Montmayeur A."/>
            <person name="Murphy C."/>
            <person name="Neiman D."/>
            <person name="Pearson M."/>
            <person name="Priest M."/>
            <person name="Roberts A."/>
            <person name="Saif S."/>
            <person name="Shea T."/>
            <person name="Sisk P."/>
            <person name="Sykes S."/>
            <person name="Wortman J."/>
            <person name="Nusbaum C."/>
            <person name="Birren B."/>
        </authorList>
    </citation>
    <scope>NUCLEOTIDE SEQUENCE [LARGE SCALE GENOMIC DNA]</scope>
    <source>
        <strain evidence="2 3">2_1_59BFAA</strain>
    </source>
</reference>
<dbReference type="RefSeq" id="WP_005437135.1">
    <property type="nucleotide sequence ID" value="NZ_JH815521.1"/>
</dbReference>
<dbReference type="STRING" id="742823.HMPREF9465_02248"/>
<evidence type="ECO:0000313" key="2">
    <source>
        <dbReference type="EMBL" id="EKB30150.1"/>
    </source>
</evidence>
<gene>
    <name evidence="2" type="ORF">HMPREF9465_02248</name>
</gene>
<dbReference type="OrthoDB" id="7064976at2"/>
<dbReference type="eggNOG" id="COG3863">
    <property type="taxonomic scope" value="Bacteria"/>
</dbReference>
<dbReference type="InterPro" id="IPR038765">
    <property type="entry name" value="Papain-like_cys_pep_sf"/>
</dbReference>
<keyword evidence="3" id="KW-1185">Reference proteome</keyword>
<sequence length="233" mass="24504">MNTRTAALLTAAAVLMSTGTVLMHEDVKGELIDGATGLLPGLQEAPSAEVPTGVTLDDLAPCGSLRTGDLVFRRGFGTESRLIIEAQGPNRAPFSHVGMVVSEHPVMIVHATTSDDPAHPNSVISSSLPEFLSMGDMAGVARPAWSDALKAAAAGRARGMTGEAFRLVPDDPDALYCTTLIEKSFEPDLKLDLPRDVVKVPVVGGAYLFPAALWEADGMTHVCMIGKQKTSKP</sequence>
<keyword evidence="1" id="KW-0732">Signal</keyword>
<dbReference type="Proteomes" id="UP000005835">
    <property type="component" value="Unassembled WGS sequence"/>
</dbReference>
<evidence type="ECO:0000313" key="3">
    <source>
        <dbReference type="Proteomes" id="UP000005835"/>
    </source>
</evidence>
<evidence type="ECO:0008006" key="4">
    <source>
        <dbReference type="Google" id="ProtNLM"/>
    </source>
</evidence>
<dbReference type="HOGENOM" id="CLU_1189423_0_0_4"/>
<name>K1JEX6_9BURK</name>
<dbReference type="EMBL" id="ADMG01000053">
    <property type="protein sequence ID" value="EKB30150.1"/>
    <property type="molecule type" value="Genomic_DNA"/>
</dbReference>
<proteinExistence type="predicted"/>
<feature type="signal peptide" evidence="1">
    <location>
        <begin position="1"/>
        <end position="23"/>
    </location>
</feature>
<organism evidence="2 3">
    <name type="scientific">Sutterella wadsworthensis 2_1_59BFAA</name>
    <dbReference type="NCBI Taxonomy" id="742823"/>
    <lineage>
        <taxon>Bacteria</taxon>
        <taxon>Pseudomonadati</taxon>
        <taxon>Pseudomonadota</taxon>
        <taxon>Betaproteobacteria</taxon>
        <taxon>Burkholderiales</taxon>
        <taxon>Sutterellaceae</taxon>
        <taxon>Sutterella</taxon>
    </lineage>
</organism>
<comment type="caution">
    <text evidence="2">The sequence shown here is derived from an EMBL/GenBank/DDBJ whole genome shotgun (WGS) entry which is preliminary data.</text>
</comment>